<dbReference type="Proteomes" id="UP000253752">
    <property type="component" value="Unassembled WGS sequence"/>
</dbReference>
<dbReference type="RefSeq" id="WP_009304925.1">
    <property type="nucleotide sequence ID" value="NZ_CABHNG010000026.1"/>
</dbReference>
<dbReference type="Proteomes" id="UP000312594">
    <property type="component" value="Unassembled WGS sequence"/>
</dbReference>
<reference evidence="3 6" key="1">
    <citation type="journal article" date="2005" name="Appl. Environ. Microbiol.">
        <title>Intestinal bacterial communities that produce active estrogen-like compounds enterodiol and enterolactone in humans.</title>
        <authorList>
            <person name="Clavel T."/>
            <person name="Henderson G."/>
            <person name="Alpert C.A."/>
            <person name="Philippe C."/>
            <person name="Rigottier-Gois L."/>
            <person name="Dore J."/>
            <person name="Blaut M."/>
        </authorList>
    </citation>
    <scope>NUCLEOTIDE SEQUENCE [LARGE SCALE GENOMIC DNA]</scope>
    <source>
        <strain evidence="3 6">SECO-MT75m2</strain>
    </source>
</reference>
<name>A0A369MNZ5_EGGLN</name>
<dbReference type="EMBL" id="PPTX01000017">
    <property type="protein sequence ID" value="RDB77665.1"/>
    <property type="molecule type" value="Genomic_DNA"/>
</dbReference>
<sequence>MVTINKDGHVIISLDDLSYDLNVSKDYSDFLLKVTSPSSDVNLNEDCFTIEEGLDDDKSAKARRYAEFLIDFVQRREKQQDEAGKLSTAKEREEKIRAFIDRLNKTEIQD</sequence>
<evidence type="ECO:0000313" key="5">
    <source>
        <dbReference type="Proteomes" id="UP000253970"/>
    </source>
</evidence>
<evidence type="ECO:0000313" key="4">
    <source>
        <dbReference type="Proteomes" id="UP000253752"/>
    </source>
</evidence>
<protein>
    <submittedName>
        <fullName evidence="2">Uncharacterized protein</fullName>
    </submittedName>
</protein>
<dbReference type="EMBL" id="VEVP01000090">
    <property type="protein sequence ID" value="TNU87983.1"/>
    <property type="molecule type" value="Genomic_DNA"/>
</dbReference>
<organism evidence="2 4">
    <name type="scientific">Eggerthella lenta</name>
    <name type="common">Eubacterium lentum</name>
    <dbReference type="NCBI Taxonomy" id="84112"/>
    <lineage>
        <taxon>Bacteria</taxon>
        <taxon>Bacillati</taxon>
        <taxon>Actinomycetota</taxon>
        <taxon>Coriobacteriia</taxon>
        <taxon>Eggerthellales</taxon>
        <taxon>Eggerthellaceae</taxon>
        <taxon>Eggerthella</taxon>
    </lineage>
</organism>
<gene>
    <name evidence="2" type="ORF">C1872_10815</name>
    <name evidence="1" type="ORF">C1875_04430</name>
    <name evidence="3" type="ORF">FIC87_15030</name>
</gene>
<accession>A0A369MNZ5</accession>
<reference evidence="3" key="3">
    <citation type="submission" date="2019-06" db="EMBL/GenBank/DDBJ databases">
        <authorList>
            <person name="Bisanz J.E."/>
            <person name="Turnbaugh P.J."/>
        </authorList>
    </citation>
    <scope>NUCLEOTIDE SEQUENCE</scope>
    <source>
        <strain evidence="3">SECO-MT75m2</strain>
    </source>
</reference>
<evidence type="ECO:0000313" key="1">
    <source>
        <dbReference type="EMBL" id="RDB72294.1"/>
    </source>
</evidence>
<evidence type="ECO:0000313" key="3">
    <source>
        <dbReference type="EMBL" id="TNU87983.1"/>
    </source>
</evidence>
<comment type="caution">
    <text evidence="2">The sequence shown here is derived from an EMBL/GenBank/DDBJ whole genome shotgun (WGS) entry which is preliminary data.</text>
</comment>
<dbReference type="AlphaFoldDB" id="A0A369MNZ5"/>
<evidence type="ECO:0000313" key="6">
    <source>
        <dbReference type="Proteomes" id="UP000312594"/>
    </source>
</evidence>
<evidence type="ECO:0000313" key="2">
    <source>
        <dbReference type="EMBL" id="RDB77665.1"/>
    </source>
</evidence>
<dbReference type="EMBL" id="PPTU01000004">
    <property type="protein sequence ID" value="RDB72294.1"/>
    <property type="molecule type" value="Genomic_DNA"/>
</dbReference>
<reference evidence="4 5" key="2">
    <citation type="journal article" date="2018" name="Elife">
        <title>Discovery and characterization of a prevalent human gut bacterial enzyme sufficient for the inactivation of a family of plant toxins.</title>
        <authorList>
            <person name="Koppel N."/>
            <person name="Bisanz J.E."/>
            <person name="Pandelia M.E."/>
            <person name="Turnbaugh P.J."/>
            <person name="Balskus E.P."/>
        </authorList>
    </citation>
    <scope>NUCLEOTIDE SEQUENCE [LARGE SCALE GENOMIC DNA]</scope>
    <source>
        <strain evidence="2 4">MR1 #12</strain>
        <strain evidence="1 5">W1 BHI 6</strain>
    </source>
</reference>
<proteinExistence type="predicted"/>
<dbReference type="Proteomes" id="UP000253970">
    <property type="component" value="Unassembled WGS sequence"/>
</dbReference>